<evidence type="ECO:0000313" key="3">
    <source>
        <dbReference type="Proteomes" id="UP000557392"/>
    </source>
</evidence>
<organism evidence="2 3">
    <name type="scientific">Sphingomonas kyeonggiensis</name>
    <dbReference type="NCBI Taxonomy" id="1268553"/>
    <lineage>
        <taxon>Bacteria</taxon>
        <taxon>Pseudomonadati</taxon>
        <taxon>Pseudomonadota</taxon>
        <taxon>Alphaproteobacteria</taxon>
        <taxon>Sphingomonadales</taxon>
        <taxon>Sphingomonadaceae</taxon>
        <taxon>Sphingomonas</taxon>
    </lineage>
</organism>
<proteinExistence type="predicted"/>
<keyword evidence="3" id="KW-1185">Reference proteome</keyword>
<reference evidence="2 3" key="1">
    <citation type="submission" date="2020-08" db="EMBL/GenBank/DDBJ databases">
        <title>Genomic Encyclopedia of Type Strains, Phase IV (KMG-IV): sequencing the most valuable type-strain genomes for metagenomic binning, comparative biology and taxonomic classification.</title>
        <authorList>
            <person name="Goeker M."/>
        </authorList>
    </citation>
    <scope>NUCLEOTIDE SEQUENCE [LARGE SCALE GENOMIC DNA]</scope>
    <source>
        <strain evidence="2 3">DSM 101806</strain>
    </source>
</reference>
<dbReference type="Pfam" id="PF16289">
    <property type="entry name" value="PIN_12"/>
    <property type="match status" value="1"/>
</dbReference>
<dbReference type="InterPro" id="IPR032557">
    <property type="entry name" value="DUF4935"/>
</dbReference>
<evidence type="ECO:0000259" key="1">
    <source>
        <dbReference type="Pfam" id="PF16289"/>
    </source>
</evidence>
<dbReference type="EMBL" id="JACIEH010000002">
    <property type="protein sequence ID" value="MBB4099380.1"/>
    <property type="molecule type" value="Genomic_DNA"/>
</dbReference>
<dbReference type="AlphaFoldDB" id="A0A7W6JVW8"/>
<protein>
    <submittedName>
        <fullName evidence="2">Beta-phosphoglucomutase-like phosphatase (HAD superfamily)</fullName>
    </submittedName>
</protein>
<feature type="domain" description="DUF4935" evidence="1">
    <location>
        <begin position="17"/>
        <end position="195"/>
    </location>
</feature>
<accession>A0A7W6JVW8</accession>
<name>A0A7W6JVW8_9SPHN</name>
<dbReference type="RefSeq" id="WP_183998654.1">
    <property type="nucleotide sequence ID" value="NZ_JACIEH010000002.1"/>
</dbReference>
<evidence type="ECO:0000313" key="2">
    <source>
        <dbReference type="EMBL" id="MBB4099380.1"/>
    </source>
</evidence>
<sequence>MQPFDPTAIAALSVPVLCIDTCSLLDIMRDPTRDGAQARDRLAAIDIVQRLEKLDLVCLVAEQVEIEFASHDADIQLEATNAIRKLRERVDQANRIHAAFLSAVNIDLTHLDGVVAPARQIITRWTNAAHRVPSSTAIFTNAMDRVNRNIAPARKGKDSVKDCVVVETYLTAVDALRAAGMPTTAVFLSSNTKEYLTDAKVLTPDLVRDFGRANMAYAPNMSAAKAFLGF</sequence>
<gene>
    <name evidence="2" type="ORF">GGR46_002944</name>
</gene>
<dbReference type="Proteomes" id="UP000557392">
    <property type="component" value="Unassembled WGS sequence"/>
</dbReference>
<comment type="caution">
    <text evidence="2">The sequence shown here is derived from an EMBL/GenBank/DDBJ whole genome shotgun (WGS) entry which is preliminary data.</text>
</comment>